<dbReference type="EMBL" id="CM039171">
    <property type="protein sequence ID" value="KAH9792800.1"/>
    <property type="molecule type" value="Genomic_DNA"/>
</dbReference>
<name>A0ACB8N5B0_CITSI</name>
<evidence type="ECO:0000313" key="2">
    <source>
        <dbReference type="Proteomes" id="UP000829398"/>
    </source>
</evidence>
<evidence type="ECO:0000313" key="1">
    <source>
        <dbReference type="EMBL" id="KAH9792800.1"/>
    </source>
</evidence>
<protein>
    <submittedName>
        <fullName evidence="1">CCHC-type domain-containing protein</fullName>
    </submittedName>
</protein>
<comment type="caution">
    <text evidence="1">The sequence shown here is derived from an EMBL/GenBank/DDBJ whole genome shotgun (WGS) entry which is preliminary data.</text>
</comment>
<dbReference type="Proteomes" id="UP000829398">
    <property type="component" value="Chromosome 2"/>
</dbReference>
<reference evidence="2" key="1">
    <citation type="journal article" date="2023" name="Hortic. Res.">
        <title>A chromosome-level phased genome enabling allele-level studies in sweet orange: a case study on citrus Huanglongbing tolerance.</title>
        <authorList>
            <person name="Wu B."/>
            <person name="Yu Q."/>
            <person name="Deng Z."/>
            <person name="Duan Y."/>
            <person name="Luo F."/>
            <person name="Gmitter F. Jr."/>
        </authorList>
    </citation>
    <scope>NUCLEOTIDE SEQUENCE [LARGE SCALE GENOMIC DNA]</scope>
    <source>
        <strain evidence="2">cv. Valencia</strain>
    </source>
</reference>
<gene>
    <name evidence="1" type="ORF">KPL71_004289</name>
</gene>
<keyword evidence="2" id="KW-1185">Reference proteome</keyword>
<organism evidence="1 2">
    <name type="scientific">Citrus sinensis</name>
    <name type="common">Sweet orange</name>
    <name type="synonym">Citrus aurantium var. sinensis</name>
    <dbReference type="NCBI Taxonomy" id="2711"/>
    <lineage>
        <taxon>Eukaryota</taxon>
        <taxon>Viridiplantae</taxon>
        <taxon>Streptophyta</taxon>
        <taxon>Embryophyta</taxon>
        <taxon>Tracheophyta</taxon>
        <taxon>Spermatophyta</taxon>
        <taxon>Magnoliopsida</taxon>
        <taxon>eudicotyledons</taxon>
        <taxon>Gunneridae</taxon>
        <taxon>Pentapetalae</taxon>
        <taxon>rosids</taxon>
        <taxon>malvids</taxon>
        <taxon>Sapindales</taxon>
        <taxon>Rutaceae</taxon>
        <taxon>Aurantioideae</taxon>
        <taxon>Citrus</taxon>
    </lineage>
</organism>
<sequence>MDTEELVRKCQAIVLKEEKEDTITVMGKMREAGEEIAANCLVGKILLTRGVNREGLRAAMQQAWRTVKEVKIESMGENTFLFKFASEGEKKRVLMGGPWHFDRALLVLSELTGIGDIKEQSFTHTSFWVQIHNIPIMCMVREIIQKLGEKIGEVEEIETDATGECIGQFARIRISINITHPLKKVVFLQEAGAKIPMPVLYEKLPEFCFCCAKIGHQYRECLKYKDLNGPNQSNTGKEMSDEMQPTVTNQETQDGNAALILSTAEPDNQQSENENTSRETKKQHAKVADNDSQSKNKIIGAGKKNWREREVRGTDIKKGNDEEEVDNGLSSAKEKPKIRKWKLQARSSRIERGKDNGPINFKRPSSELAWPSPENKKKRFLSSPQAPLNLQQLNFSQAKLQLEFIDAEQDETVDATTMVEDVLAGAGSQPRQQQ</sequence>
<proteinExistence type="predicted"/>
<accession>A0ACB8N5B0</accession>